<dbReference type="PANTHER" id="PTHR33841">
    <property type="entry name" value="DNA METHYLTRANSFERASE YEEA-RELATED"/>
    <property type="match status" value="1"/>
</dbReference>
<dbReference type="InterPro" id="IPR011639">
    <property type="entry name" value="MethylTrfase_TaqI-like_dom"/>
</dbReference>
<feature type="compositionally biased region" description="Low complexity" evidence="7">
    <location>
        <begin position="117"/>
        <end position="133"/>
    </location>
</feature>
<comment type="caution">
    <text evidence="10">The sequence shown here is derived from an EMBL/GenBank/DDBJ whole genome shotgun (WGS) entry which is preliminary data.</text>
</comment>
<gene>
    <name evidence="10" type="ORF">ALEPTO_LOCUS9596</name>
</gene>
<evidence type="ECO:0000259" key="8">
    <source>
        <dbReference type="Pfam" id="PF02384"/>
    </source>
</evidence>
<dbReference type="InterPro" id="IPR050953">
    <property type="entry name" value="N4_N6_ade-DNA_methylase"/>
</dbReference>
<keyword evidence="2" id="KW-0489">Methyltransferase</keyword>
<feature type="domain" description="Type II methyltransferase M.TaqI-like" evidence="9">
    <location>
        <begin position="494"/>
        <end position="667"/>
    </location>
</feature>
<evidence type="ECO:0000256" key="1">
    <source>
        <dbReference type="ARBA" id="ARBA00011900"/>
    </source>
</evidence>
<dbReference type="InterPro" id="IPR029063">
    <property type="entry name" value="SAM-dependent_MTases_sf"/>
</dbReference>
<organism evidence="10 11">
    <name type="scientific">Ambispora leptoticha</name>
    <dbReference type="NCBI Taxonomy" id="144679"/>
    <lineage>
        <taxon>Eukaryota</taxon>
        <taxon>Fungi</taxon>
        <taxon>Fungi incertae sedis</taxon>
        <taxon>Mucoromycota</taxon>
        <taxon>Glomeromycotina</taxon>
        <taxon>Glomeromycetes</taxon>
        <taxon>Archaeosporales</taxon>
        <taxon>Ambisporaceae</taxon>
        <taxon>Ambispora</taxon>
    </lineage>
</organism>
<dbReference type="Proteomes" id="UP000789508">
    <property type="component" value="Unassembled WGS sequence"/>
</dbReference>
<dbReference type="GO" id="GO:0009007">
    <property type="term" value="F:site-specific DNA-methyltransferase (adenine-specific) activity"/>
    <property type="evidence" value="ECO:0007669"/>
    <property type="project" value="UniProtKB-EC"/>
</dbReference>
<evidence type="ECO:0000256" key="7">
    <source>
        <dbReference type="SAM" id="MobiDB-lite"/>
    </source>
</evidence>
<feature type="compositionally biased region" description="Basic and acidic residues" evidence="7">
    <location>
        <begin position="39"/>
        <end position="63"/>
    </location>
</feature>
<evidence type="ECO:0000313" key="10">
    <source>
        <dbReference type="EMBL" id="CAG8637648.1"/>
    </source>
</evidence>
<dbReference type="Pfam" id="PF07669">
    <property type="entry name" value="Eco57I"/>
    <property type="match status" value="1"/>
</dbReference>
<comment type="catalytic activity">
    <reaction evidence="6">
        <text>a 2'-deoxyadenosine in DNA + S-adenosyl-L-methionine = an N(6)-methyl-2'-deoxyadenosine in DNA + S-adenosyl-L-homocysteine + H(+)</text>
        <dbReference type="Rhea" id="RHEA:15197"/>
        <dbReference type="Rhea" id="RHEA-COMP:12418"/>
        <dbReference type="Rhea" id="RHEA-COMP:12419"/>
        <dbReference type="ChEBI" id="CHEBI:15378"/>
        <dbReference type="ChEBI" id="CHEBI:57856"/>
        <dbReference type="ChEBI" id="CHEBI:59789"/>
        <dbReference type="ChEBI" id="CHEBI:90615"/>
        <dbReference type="ChEBI" id="CHEBI:90616"/>
        <dbReference type="EC" id="2.1.1.72"/>
    </reaction>
</comment>
<dbReference type="GO" id="GO:0003677">
    <property type="term" value="F:DNA binding"/>
    <property type="evidence" value="ECO:0007669"/>
    <property type="project" value="InterPro"/>
</dbReference>
<feature type="non-terminal residue" evidence="10">
    <location>
        <position position="1331"/>
    </location>
</feature>
<dbReference type="InterPro" id="IPR002052">
    <property type="entry name" value="DNA_methylase_N6_adenine_CS"/>
</dbReference>
<sequence>MAHVTSPSSVKEGTHFPVSSQKNRTSIKLNRTSHAGDILNKEEVDPLKETKRSYVDDVHEPSRKLHKSKHKQPVSSTTTTTPDNNNSLVTPLVFKSVNPGQNYSQVDPLQSPERHASIPSSSTISSNSACSTSCTPQLSEEQVAKIIEMLGEALEEVKEVKGGKEGKVEKGWEDQLMRVREKGDQLICDRVKGKEDQLMHYWEFNKLLNETPLPNPSAVKPQHIKNLSQLKSQLFGLQPNIHSSPDTNFYKHVFNFYCQMTAFLTVAQMFFEVVVNDFLFEVKQPNGDTLTDFMRIFQDEDNFLIYRFIPASPITFSATTPNYDELDAFIWYYRLIKDSLVYPCDLSQRLHAIAIRFTTLDAIESILSIFYTKYFLNVFAKEHQKDHGQFYTPREVMKFMWNRVLHSRDRDHRNQSFLDKLLRGPPQSFDSAPHPSRHKPGFLPHAPRVLDPCMGIGSFLCEYINRLTFAANQLSSVWKHPEALSHLLQSLTSNLWGIEIDAFACHLSKLNILLHMLPIYKQFLHLSPFGTIKLRRLNLFCNDTLNLYLPKPSLTWEYENLLLLRSPEQLKFDYIVTNPPYMIRKTGFISEPDSELFDERVLGKGGMQAYAYFFWFCVERCKEEQGEVCLISASQWMGLEFADKLRAWMWQRCHLVEFFQFEPFKVWRKIQTDSLIFRLRRRRECISASNQTAPAQPSSSANLEPYILFLRYMNRKATLHETLQAYANFDPYIDTSFDKDMDYKLTPPYPDTILPSSTNSYSFTFLMPTSIVSAYLHSITAKLPSLCDHSSLKSTWSVQNPLIWHRGPNTNPVYALVVRTAWAYSKFGAEVCDKWLRPVFYWNGKNGGKEAEFWSEMGDELRLEKKESSPAEAYVPLLGNSAAAASIKDKQDYEKSIYSLIMVDRDAVEKVRKEGEDTPFWIYLKAARAHLQAGMNSREIVYCGTSKCGVDVKTKIIHPINYGYFSKNQPRQRFFIDENYVCVTNQCIYFTLKTTTQLPSYFFLGLLNSTTIQHFLSHHCKYDQQGRMRLFRESMAKIPYAPPDDSDGAEWFSRCVVKMIYVRKMLFEGIRLCDDEDKVSSAVVEKLRRGSWQLTGREWQEKEKDGEGDETSVVLREEQEGNWVMVKKCRGRGDGVEYSLYPEVVPRPMELDDHSVSSTSLGRQSHHHHSTITTVDIDMLNGVQHSRHYQHQLPARGSNNSNSGNRYNTNKTRIMKPFFESLLHASACLQYAIDQYVYSLYGIDTDFQIALEGDLKLEIFEVITTTYPRWTSSSSTSGTSSPTSTDSNIMIHNHAGKVPEWGGSLIREVEQAIHVGESLLRHKGVNISTST</sequence>
<dbReference type="EMBL" id="CAJVPS010007756">
    <property type="protein sequence ID" value="CAG8637648.1"/>
    <property type="molecule type" value="Genomic_DNA"/>
</dbReference>
<dbReference type="GO" id="GO:0009307">
    <property type="term" value="P:DNA restriction-modification system"/>
    <property type="evidence" value="ECO:0007669"/>
    <property type="project" value="UniProtKB-KW"/>
</dbReference>
<keyword evidence="11" id="KW-1185">Reference proteome</keyword>
<evidence type="ECO:0000256" key="3">
    <source>
        <dbReference type="ARBA" id="ARBA00022679"/>
    </source>
</evidence>
<feature type="compositionally biased region" description="Polar residues" evidence="7">
    <location>
        <begin position="1"/>
        <end position="33"/>
    </location>
</feature>
<dbReference type="GO" id="GO:0032259">
    <property type="term" value="P:methylation"/>
    <property type="evidence" value="ECO:0007669"/>
    <property type="project" value="UniProtKB-KW"/>
</dbReference>
<protein>
    <recommendedName>
        <fullName evidence="1">site-specific DNA-methyltransferase (adenine-specific)</fullName>
        <ecNumber evidence="1">2.1.1.72</ecNumber>
    </recommendedName>
</protein>
<keyword evidence="4" id="KW-0949">S-adenosyl-L-methionine</keyword>
<evidence type="ECO:0000313" key="11">
    <source>
        <dbReference type="Proteomes" id="UP000789508"/>
    </source>
</evidence>
<feature type="region of interest" description="Disordered" evidence="7">
    <location>
        <begin position="1"/>
        <end position="133"/>
    </location>
</feature>
<dbReference type="Pfam" id="PF02384">
    <property type="entry name" value="N6_Mtase"/>
    <property type="match status" value="1"/>
</dbReference>
<dbReference type="Gene3D" id="3.40.50.150">
    <property type="entry name" value="Vaccinia Virus protein VP39"/>
    <property type="match status" value="1"/>
</dbReference>
<dbReference type="EC" id="2.1.1.72" evidence="1"/>
<dbReference type="PANTHER" id="PTHR33841:SF1">
    <property type="entry name" value="DNA METHYLTRANSFERASE A"/>
    <property type="match status" value="1"/>
</dbReference>
<dbReference type="InterPro" id="IPR003356">
    <property type="entry name" value="DNA_methylase_A-5"/>
</dbReference>
<dbReference type="PRINTS" id="PR00507">
    <property type="entry name" value="N12N6MTFRASE"/>
</dbReference>
<accession>A0A9N9DJ58</accession>
<evidence type="ECO:0000256" key="6">
    <source>
        <dbReference type="ARBA" id="ARBA00047942"/>
    </source>
</evidence>
<name>A0A9N9DJ58_9GLOM</name>
<dbReference type="GO" id="GO:0008170">
    <property type="term" value="F:N-methyltransferase activity"/>
    <property type="evidence" value="ECO:0007669"/>
    <property type="project" value="InterPro"/>
</dbReference>
<proteinExistence type="predicted"/>
<dbReference type="OrthoDB" id="2441416at2759"/>
<keyword evidence="3" id="KW-0808">Transferase</keyword>
<evidence type="ECO:0000256" key="2">
    <source>
        <dbReference type="ARBA" id="ARBA00022603"/>
    </source>
</evidence>
<feature type="domain" description="DNA methylase adenine-specific" evidence="8">
    <location>
        <begin position="373"/>
        <end position="410"/>
    </location>
</feature>
<evidence type="ECO:0000256" key="5">
    <source>
        <dbReference type="ARBA" id="ARBA00022747"/>
    </source>
</evidence>
<dbReference type="SUPFAM" id="SSF53335">
    <property type="entry name" value="S-adenosyl-L-methionine-dependent methyltransferases"/>
    <property type="match status" value="1"/>
</dbReference>
<reference evidence="10" key="1">
    <citation type="submission" date="2021-06" db="EMBL/GenBank/DDBJ databases">
        <authorList>
            <person name="Kallberg Y."/>
            <person name="Tangrot J."/>
            <person name="Rosling A."/>
        </authorList>
    </citation>
    <scope>NUCLEOTIDE SEQUENCE</scope>
    <source>
        <strain evidence="10">FL130A</strain>
    </source>
</reference>
<feature type="compositionally biased region" description="Polar residues" evidence="7">
    <location>
        <begin position="98"/>
        <end position="108"/>
    </location>
</feature>
<dbReference type="PROSITE" id="PS00092">
    <property type="entry name" value="N6_MTASE"/>
    <property type="match status" value="1"/>
</dbReference>
<evidence type="ECO:0000259" key="9">
    <source>
        <dbReference type="Pfam" id="PF07669"/>
    </source>
</evidence>
<keyword evidence="5" id="KW-0680">Restriction system</keyword>
<evidence type="ECO:0000256" key="4">
    <source>
        <dbReference type="ARBA" id="ARBA00022691"/>
    </source>
</evidence>